<dbReference type="Proteomes" id="UP000322234">
    <property type="component" value="Unassembled WGS sequence"/>
</dbReference>
<reference evidence="3" key="1">
    <citation type="submission" date="2019-10" db="EMBL/GenBank/DDBJ databases">
        <title>The sequence and de novo assembly of the wild yak genome.</title>
        <authorList>
            <person name="Liu Y."/>
        </authorList>
    </citation>
    <scope>NUCLEOTIDE SEQUENCE [LARGE SCALE GENOMIC DNA]</scope>
    <source>
        <strain evidence="3">WY2019</strain>
    </source>
</reference>
<dbReference type="PANTHER" id="PTHR15924">
    <property type="entry name" value="CLE"/>
    <property type="match status" value="1"/>
</dbReference>
<keyword evidence="4" id="KW-1185">Reference proteome</keyword>
<evidence type="ECO:0000313" key="4">
    <source>
        <dbReference type="Proteomes" id="UP000322234"/>
    </source>
</evidence>
<dbReference type="Pfam" id="PF10036">
    <property type="entry name" value="RLL"/>
    <property type="match status" value="1"/>
</dbReference>
<organism evidence="3 4">
    <name type="scientific">Bos mutus</name>
    <name type="common">wild yak</name>
    <dbReference type="NCBI Taxonomy" id="72004"/>
    <lineage>
        <taxon>Eukaryota</taxon>
        <taxon>Metazoa</taxon>
        <taxon>Chordata</taxon>
        <taxon>Craniata</taxon>
        <taxon>Vertebrata</taxon>
        <taxon>Euteleostomi</taxon>
        <taxon>Mammalia</taxon>
        <taxon>Eutheria</taxon>
        <taxon>Laurasiatheria</taxon>
        <taxon>Artiodactyla</taxon>
        <taxon>Ruminantia</taxon>
        <taxon>Pecora</taxon>
        <taxon>Bovidae</taxon>
        <taxon>Bovinae</taxon>
        <taxon>Bos</taxon>
    </lineage>
</organism>
<name>A0A6B0SBX4_9CETA</name>
<proteinExistence type="inferred from homology"/>
<evidence type="ECO:0000256" key="2">
    <source>
        <dbReference type="ARBA" id="ARBA00015365"/>
    </source>
</evidence>
<dbReference type="AlphaFoldDB" id="A0A6B0SBX4"/>
<accession>A0A6B0SBX4</accession>
<sequence length="115" mass="12656">MIKVQVMVKAILTVVQELLTQDVLAGANQTEGGLPDASDEHILGFDTGNAVLCEAAQVLLQIEELKELQTKMKAARVAVQAILADPRQTLKPEDCGEYQVQLVTYLERIILNRLI</sequence>
<evidence type="ECO:0000313" key="3">
    <source>
        <dbReference type="EMBL" id="MXQ99480.1"/>
    </source>
</evidence>
<comment type="similarity">
    <text evidence="1">Belongs to the RTRAF family.</text>
</comment>
<comment type="caution">
    <text evidence="3">The sequence shown here is derived from an EMBL/GenBank/DDBJ whole genome shotgun (WGS) entry which is preliminary data.</text>
</comment>
<dbReference type="EMBL" id="VBQZ03000477">
    <property type="protein sequence ID" value="MXQ99480.1"/>
    <property type="molecule type" value="Genomic_DNA"/>
</dbReference>
<protein>
    <recommendedName>
        <fullName evidence="2">RNA transcription, translation and transport factor protein</fullName>
    </recommendedName>
</protein>
<gene>
    <name evidence="3" type="ORF">E5288_WYG004014</name>
</gene>
<evidence type="ECO:0000256" key="1">
    <source>
        <dbReference type="ARBA" id="ARBA00008602"/>
    </source>
</evidence>
<dbReference type="InterPro" id="IPR019265">
    <property type="entry name" value="RTRAF"/>
</dbReference>